<feature type="region of interest" description="Disordered" evidence="6">
    <location>
        <begin position="324"/>
        <end position="347"/>
    </location>
</feature>
<evidence type="ECO:0000256" key="1">
    <source>
        <dbReference type="ARBA" id="ARBA00004123"/>
    </source>
</evidence>
<evidence type="ECO:0000256" key="5">
    <source>
        <dbReference type="ARBA" id="ARBA00023242"/>
    </source>
</evidence>
<feature type="compositionally biased region" description="Basic and acidic residues" evidence="6">
    <location>
        <begin position="1"/>
        <end position="10"/>
    </location>
</feature>
<accession>A0AAW2RBP3</accession>
<keyword evidence="4" id="KW-0804">Transcription</keyword>
<proteinExistence type="predicted"/>
<feature type="compositionally biased region" description="Low complexity" evidence="6">
    <location>
        <begin position="22"/>
        <end position="31"/>
    </location>
</feature>
<evidence type="ECO:0000259" key="7">
    <source>
        <dbReference type="PROSITE" id="PS51369"/>
    </source>
</evidence>
<sequence length="364" mass="40667">MIPRETDFSKQESSTSQDHNASKNFKASSSSLTTSWSRFKDPRIVRVSRAFGGKDRHSKVCTVRGLRDRRVRLSVPTAIQLYDLQDRLGLNQPSKVVDWLLNAAKHEIDELPPLQIPQGSLIGQSLEQVLSNSHHELGASSRSDKHGLKIGGGSINWDINDPLKQPRSSVFGGKSKDFEGETSGRDDDEANWARNEEDQRQFNLENQSAAYNFSSSQNPSSSIPINAVNPYNSFVRWDPSNLTLSHPPRSHGLTAAQPEDWHNFSLVPLQTTLSTVPSGSHHHHHHHHQVLVYQPAGLSTQSYFPSQMAPTDTEFDPKQVNFQSSHVSNSSLRSPVHDSTPQPDRPIHFNMTANLLPSQNNDRS</sequence>
<dbReference type="AlphaFoldDB" id="A0AAW2RBP3"/>
<dbReference type="PANTHER" id="PTHR31072:SF147">
    <property type="entry name" value="TRANSCRIPTION FACTOR TCP13"/>
    <property type="match status" value="1"/>
</dbReference>
<evidence type="ECO:0000256" key="2">
    <source>
        <dbReference type="ARBA" id="ARBA00023015"/>
    </source>
</evidence>
<keyword evidence="5" id="KW-0539">Nucleus</keyword>
<protein>
    <submittedName>
        <fullName evidence="8">Transcription factor TCP13</fullName>
    </submittedName>
</protein>
<feature type="region of interest" description="Disordered" evidence="6">
    <location>
        <begin position="156"/>
        <end position="191"/>
    </location>
</feature>
<evidence type="ECO:0000256" key="6">
    <source>
        <dbReference type="SAM" id="MobiDB-lite"/>
    </source>
</evidence>
<dbReference type="PANTHER" id="PTHR31072">
    <property type="entry name" value="TRANSCRIPTION FACTOR TCP4-RELATED"/>
    <property type="match status" value="1"/>
</dbReference>
<dbReference type="PROSITE" id="PS51369">
    <property type="entry name" value="TCP"/>
    <property type="match status" value="1"/>
</dbReference>
<feature type="domain" description="TCP" evidence="7">
    <location>
        <begin position="53"/>
        <end position="111"/>
    </location>
</feature>
<keyword evidence="2" id="KW-0805">Transcription regulation</keyword>
<feature type="compositionally biased region" description="Basic and acidic residues" evidence="6">
    <location>
        <begin position="174"/>
        <end position="185"/>
    </location>
</feature>
<feature type="compositionally biased region" description="Polar residues" evidence="6">
    <location>
        <begin position="324"/>
        <end position="342"/>
    </location>
</feature>
<comment type="subcellular location">
    <subcellularLocation>
        <location evidence="1">Nucleus</location>
    </subcellularLocation>
</comment>
<dbReference type="InterPro" id="IPR005333">
    <property type="entry name" value="Transcription_factor_TCP"/>
</dbReference>
<dbReference type="EMBL" id="JACGWJ010000013">
    <property type="protein sequence ID" value="KAL0377597.1"/>
    <property type="molecule type" value="Genomic_DNA"/>
</dbReference>
<reference evidence="8" key="1">
    <citation type="submission" date="2020-06" db="EMBL/GenBank/DDBJ databases">
        <authorList>
            <person name="Li T."/>
            <person name="Hu X."/>
            <person name="Zhang T."/>
            <person name="Song X."/>
            <person name="Zhang H."/>
            <person name="Dai N."/>
            <person name="Sheng W."/>
            <person name="Hou X."/>
            <person name="Wei L."/>
        </authorList>
    </citation>
    <scope>NUCLEOTIDE SEQUENCE</scope>
    <source>
        <strain evidence="8">G02</strain>
        <tissue evidence="8">Leaf</tissue>
    </source>
</reference>
<dbReference type="Pfam" id="PF03634">
    <property type="entry name" value="TCP"/>
    <property type="match status" value="1"/>
</dbReference>
<gene>
    <name evidence="8" type="ORF">Sradi_3065200</name>
</gene>
<dbReference type="InterPro" id="IPR017887">
    <property type="entry name" value="TF_TCP_subgr"/>
</dbReference>
<keyword evidence="3" id="KW-0238">DNA-binding</keyword>
<comment type="caution">
    <text evidence="8">The sequence shown here is derived from an EMBL/GenBank/DDBJ whole genome shotgun (WGS) entry which is preliminary data.</text>
</comment>
<dbReference type="GO" id="GO:0043565">
    <property type="term" value="F:sequence-specific DNA binding"/>
    <property type="evidence" value="ECO:0007669"/>
    <property type="project" value="TreeGrafter"/>
</dbReference>
<feature type="region of interest" description="Disordered" evidence="6">
    <location>
        <begin position="1"/>
        <end position="31"/>
    </location>
</feature>
<dbReference type="GO" id="GO:0003700">
    <property type="term" value="F:DNA-binding transcription factor activity"/>
    <property type="evidence" value="ECO:0007669"/>
    <property type="project" value="InterPro"/>
</dbReference>
<evidence type="ECO:0000256" key="4">
    <source>
        <dbReference type="ARBA" id="ARBA00023163"/>
    </source>
</evidence>
<evidence type="ECO:0000256" key="3">
    <source>
        <dbReference type="ARBA" id="ARBA00023125"/>
    </source>
</evidence>
<reference evidence="8" key="2">
    <citation type="journal article" date="2024" name="Plant">
        <title>Genomic evolution and insights into agronomic trait innovations of Sesamum species.</title>
        <authorList>
            <person name="Miao H."/>
            <person name="Wang L."/>
            <person name="Qu L."/>
            <person name="Liu H."/>
            <person name="Sun Y."/>
            <person name="Le M."/>
            <person name="Wang Q."/>
            <person name="Wei S."/>
            <person name="Zheng Y."/>
            <person name="Lin W."/>
            <person name="Duan Y."/>
            <person name="Cao H."/>
            <person name="Xiong S."/>
            <person name="Wang X."/>
            <person name="Wei L."/>
            <person name="Li C."/>
            <person name="Ma Q."/>
            <person name="Ju M."/>
            <person name="Zhao R."/>
            <person name="Li G."/>
            <person name="Mu C."/>
            <person name="Tian Q."/>
            <person name="Mei H."/>
            <person name="Zhang T."/>
            <person name="Gao T."/>
            <person name="Zhang H."/>
        </authorList>
    </citation>
    <scope>NUCLEOTIDE SEQUENCE</scope>
    <source>
        <strain evidence="8">G02</strain>
    </source>
</reference>
<name>A0AAW2RBP3_SESRA</name>
<evidence type="ECO:0000313" key="8">
    <source>
        <dbReference type="EMBL" id="KAL0377597.1"/>
    </source>
</evidence>
<dbReference type="GO" id="GO:0005634">
    <property type="term" value="C:nucleus"/>
    <property type="evidence" value="ECO:0007669"/>
    <property type="project" value="UniProtKB-SubCell"/>
</dbReference>
<organism evidence="8">
    <name type="scientific">Sesamum radiatum</name>
    <name type="common">Black benniseed</name>
    <dbReference type="NCBI Taxonomy" id="300843"/>
    <lineage>
        <taxon>Eukaryota</taxon>
        <taxon>Viridiplantae</taxon>
        <taxon>Streptophyta</taxon>
        <taxon>Embryophyta</taxon>
        <taxon>Tracheophyta</taxon>
        <taxon>Spermatophyta</taxon>
        <taxon>Magnoliopsida</taxon>
        <taxon>eudicotyledons</taxon>
        <taxon>Gunneridae</taxon>
        <taxon>Pentapetalae</taxon>
        <taxon>asterids</taxon>
        <taxon>lamiids</taxon>
        <taxon>Lamiales</taxon>
        <taxon>Pedaliaceae</taxon>
        <taxon>Sesamum</taxon>
    </lineage>
</organism>